<dbReference type="GO" id="GO:0005737">
    <property type="term" value="C:cytoplasm"/>
    <property type="evidence" value="ECO:0007669"/>
    <property type="project" value="TreeGrafter"/>
</dbReference>
<evidence type="ECO:0000313" key="11">
    <source>
        <dbReference type="Ensembl" id="ENSACOP00000017041.1"/>
    </source>
</evidence>
<evidence type="ECO:0000256" key="1">
    <source>
        <dbReference type="ARBA" id="ARBA00005591"/>
    </source>
</evidence>
<comment type="similarity">
    <text evidence="1">Belongs to the MsrA Met sulfoxide reductase family.</text>
</comment>
<evidence type="ECO:0000256" key="6">
    <source>
        <dbReference type="ARBA" id="ARBA00030643"/>
    </source>
</evidence>
<evidence type="ECO:0000256" key="3">
    <source>
        <dbReference type="ARBA" id="ARBA00023002"/>
    </source>
</evidence>
<dbReference type="NCBIfam" id="TIGR00401">
    <property type="entry name" value="msrA"/>
    <property type="match status" value="1"/>
</dbReference>
<accession>A0A8B9G283</accession>
<dbReference type="Gene3D" id="3.30.1060.10">
    <property type="entry name" value="Peptide methionine sulphoxide reductase MsrA"/>
    <property type="match status" value="1"/>
</dbReference>
<dbReference type="Pfam" id="PF01625">
    <property type="entry name" value="PMSR"/>
    <property type="match status" value="1"/>
</dbReference>
<dbReference type="InterPro" id="IPR002569">
    <property type="entry name" value="Met_Sox_Rdtase_MsrA_dom"/>
</dbReference>
<dbReference type="GO" id="GO:0034599">
    <property type="term" value="P:cellular response to oxidative stress"/>
    <property type="evidence" value="ECO:0007669"/>
    <property type="project" value="TreeGrafter"/>
</dbReference>
<evidence type="ECO:0000256" key="7">
    <source>
        <dbReference type="ARBA" id="ARBA00047806"/>
    </source>
</evidence>
<dbReference type="GO" id="GO:0008113">
    <property type="term" value="F:peptide-methionine (S)-S-oxide reductase activity"/>
    <property type="evidence" value="ECO:0007669"/>
    <property type="project" value="UniProtKB-EC"/>
</dbReference>
<dbReference type="InterPro" id="IPR050162">
    <property type="entry name" value="MsrA_MetSO_reductase"/>
</dbReference>
<dbReference type="EC" id="1.8.4.11" evidence="2"/>
<feature type="domain" description="Peptide methionine sulphoxide reductase MsrA" evidence="10">
    <location>
        <begin position="64"/>
        <end position="188"/>
    </location>
</feature>
<comment type="catalytic activity">
    <reaction evidence="7">
        <text>L-methionyl-[protein] + [thioredoxin]-disulfide + H2O = L-methionyl-(S)-S-oxide-[protein] + [thioredoxin]-dithiol</text>
        <dbReference type="Rhea" id="RHEA:14217"/>
        <dbReference type="Rhea" id="RHEA-COMP:10698"/>
        <dbReference type="Rhea" id="RHEA-COMP:10700"/>
        <dbReference type="Rhea" id="RHEA-COMP:12313"/>
        <dbReference type="Rhea" id="RHEA-COMP:12315"/>
        <dbReference type="ChEBI" id="CHEBI:15377"/>
        <dbReference type="ChEBI" id="CHEBI:16044"/>
        <dbReference type="ChEBI" id="CHEBI:29950"/>
        <dbReference type="ChEBI" id="CHEBI:44120"/>
        <dbReference type="ChEBI" id="CHEBI:50058"/>
        <dbReference type="EC" id="1.8.4.11"/>
    </reaction>
</comment>
<name>A0A8B9G283_9PSIT</name>
<evidence type="ECO:0000256" key="2">
    <source>
        <dbReference type="ARBA" id="ARBA00012502"/>
    </source>
</evidence>
<dbReference type="FunFam" id="3.30.1060.10:FF:000001">
    <property type="entry name" value="Peptide methionine sulfoxide reductase MsrA"/>
    <property type="match status" value="1"/>
</dbReference>
<dbReference type="SUPFAM" id="SSF50494">
    <property type="entry name" value="Trypsin-like serine proteases"/>
    <property type="match status" value="1"/>
</dbReference>
<dbReference type="GO" id="GO:0006508">
    <property type="term" value="P:proteolysis"/>
    <property type="evidence" value="ECO:0007669"/>
    <property type="project" value="InterPro"/>
</dbReference>
<protein>
    <recommendedName>
        <fullName evidence="9">Mitochondrial peptide methionine sulfoxide reductase</fullName>
        <ecNumber evidence="2">1.8.4.11</ecNumber>
    </recommendedName>
    <alternativeName>
        <fullName evidence="6">Peptide-methionine (S)-S-oxide reductase</fullName>
    </alternativeName>
    <alternativeName>
        <fullName evidence="5">Protein-methionine-S-oxide reductase</fullName>
    </alternativeName>
</protein>
<dbReference type="InterPro" id="IPR036509">
    <property type="entry name" value="Met_Sox_Rdtase_MsrA_sf"/>
</dbReference>
<proteinExistence type="inferred from homology"/>
<reference evidence="11" key="1">
    <citation type="submission" date="2025-08" db="UniProtKB">
        <authorList>
            <consortium name="Ensembl"/>
        </authorList>
    </citation>
    <scope>IDENTIFICATION</scope>
</reference>
<keyword evidence="3" id="KW-0560">Oxidoreductase</keyword>
<reference evidence="11" key="2">
    <citation type="submission" date="2025-09" db="UniProtKB">
        <authorList>
            <consortium name="Ensembl"/>
        </authorList>
    </citation>
    <scope>IDENTIFICATION</scope>
</reference>
<dbReference type="PANTHER" id="PTHR42799:SF2">
    <property type="entry name" value="MITOCHONDRIAL PEPTIDE METHIONINE SULFOXIDE REDUCTASE"/>
    <property type="match status" value="1"/>
</dbReference>
<dbReference type="InterPro" id="IPR009003">
    <property type="entry name" value="Peptidase_S1_PA"/>
</dbReference>
<dbReference type="SUPFAM" id="SSF55068">
    <property type="entry name" value="Peptide methionine sulfoxide reductase"/>
    <property type="match status" value="1"/>
</dbReference>
<evidence type="ECO:0000259" key="10">
    <source>
        <dbReference type="Pfam" id="PF01625"/>
    </source>
</evidence>
<dbReference type="Ensembl" id="ENSACOT00000017662.1">
    <property type="protein sequence ID" value="ENSACOP00000017041.1"/>
    <property type="gene ID" value="ENSACOG00000011828.1"/>
</dbReference>
<dbReference type="PANTHER" id="PTHR42799">
    <property type="entry name" value="MITOCHONDRIAL PEPTIDE METHIONINE SULFOXIDE REDUCTASE"/>
    <property type="match status" value="1"/>
</dbReference>
<dbReference type="GO" id="GO:0004252">
    <property type="term" value="F:serine-type endopeptidase activity"/>
    <property type="evidence" value="ECO:0007669"/>
    <property type="project" value="InterPro"/>
</dbReference>
<comment type="function">
    <text evidence="4">Has an important function as a repair enzyme for proteins that have been inactivated by oxidation. Catalyzes the reversible oxidation-reduction of methionine sulfoxide in proteins to methionine.</text>
</comment>
<organism evidence="11 12">
    <name type="scientific">Amazona collaria</name>
    <name type="common">yellow-billed parrot</name>
    <dbReference type="NCBI Taxonomy" id="241587"/>
    <lineage>
        <taxon>Eukaryota</taxon>
        <taxon>Metazoa</taxon>
        <taxon>Chordata</taxon>
        <taxon>Craniata</taxon>
        <taxon>Vertebrata</taxon>
        <taxon>Euteleostomi</taxon>
        <taxon>Archelosauria</taxon>
        <taxon>Archosauria</taxon>
        <taxon>Dinosauria</taxon>
        <taxon>Saurischia</taxon>
        <taxon>Theropoda</taxon>
        <taxon>Coelurosauria</taxon>
        <taxon>Aves</taxon>
        <taxon>Neognathae</taxon>
        <taxon>Neoaves</taxon>
        <taxon>Telluraves</taxon>
        <taxon>Australaves</taxon>
        <taxon>Psittaciformes</taxon>
        <taxon>Psittacidae</taxon>
        <taxon>Amazona</taxon>
    </lineage>
</organism>
<evidence type="ECO:0000256" key="4">
    <source>
        <dbReference type="ARBA" id="ARBA00024679"/>
    </source>
</evidence>
<evidence type="ECO:0000313" key="12">
    <source>
        <dbReference type="Proteomes" id="UP000694522"/>
    </source>
</evidence>
<dbReference type="Proteomes" id="UP000694522">
    <property type="component" value="Unplaced"/>
</dbReference>
<sequence length="277" mass="31600">MLAAPRCLLRSLFSFTSTMNYPASRLPQREEALSGRNQRMPVADKHHVNGNRTVEPFPEGTQMALFGMGCFWGAERKFWSQKGVYSTQVGYAGGYTPNPTYKEVCSGKTGHAEIVRVVYQPENISFEKLLKVFWENHDPTQGMRQGGDVGTQYRSAIYTFSPEQMEAALRSKDEYQKVDSGGPLVCSYWNTMKWFQIGIVSWEQDFADKPAHEVLLSVYSYRQWIETETAIRGKPFFIEGVDNHANSRLFSSKAEPQLVFLEYCVLLFISLIAIRLL</sequence>
<dbReference type="HAMAP" id="MF_01401">
    <property type="entry name" value="MsrA"/>
    <property type="match status" value="1"/>
</dbReference>
<dbReference type="AlphaFoldDB" id="A0A8B9G283"/>
<keyword evidence="12" id="KW-1185">Reference proteome</keyword>
<evidence type="ECO:0000256" key="9">
    <source>
        <dbReference type="ARBA" id="ARBA00067384"/>
    </source>
</evidence>
<evidence type="ECO:0000256" key="5">
    <source>
        <dbReference type="ARBA" id="ARBA00030273"/>
    </source>
</evidence>
<comment type="catalytic activity">
    <reaction evidence="8">
        <text>[thioredoxin]-disulfide + L-methionine + H2O = L-methionine (S)-S-oxide + [thioredoxin]-dithiol</text>
        <dbReference type="Rhea" id="RHEA:19993"/>
        <dbReference type="Rhea" id="RHEA-COMP:10698"/>
        <dbReference type="Rhea" id="RHEA-COMP:10700"/>
        <dbReference type="ChEBI" id="CHEBI:15377"/>
        <dbReference type="ChEBI" id="CHEBI:29950"/>
        <dbReference type="ChEBI" id="CHEBI:50058"/>
        <dbReference type="ChEBI" id="CHEBI:57844"/>
        <dbReference type="ChEBI" id="CHEBI:58772"/>
        <dbReference type="EC" id="1.8.4.11"/>
    </reaction>
</comment>
<evidence type="ECO:0000256" key="8">
    <source>
        <dbReference type="ARBA" id="ARBA00048782"/>
    </source>
</evidence>